<evidence type="ECO:0000256" key="3">
    <source>
        <dbReference type="ARBA" id="ARBA00022452"/>
    </source>
</evidence>
<dbReference type="Proteomes" id="UP000192872">
    <property type="component" value="Unassembled WGS sequence"/>
</dbReference>
<dbReference type="EMBL" id="LWDL01000027">
    <property type="protein sequence ID" value="OQW50066.1"/>
    <property type="molecule type" value="Genomic_DNA"/>
</dbReference>
<comment type="subcellular location">
    <subcellularLocation>
        <location evidence="1">Cell outer membrane</location>
        <topology evidence="1">Multi-pass membrane protein</topology>
    </subcellularLocation>
</comment>
<reference evidence="9 10" key="1">
    <citation type="journal article" date="2017" name="Water Res.">
        <title>Comammox in drinking water systems.</title>
        <authorList>
            <person name="Wang Y."/>
            <person name="Ma L."/>
            <person name="Mao Y."/>
            <person name="Jiang X."/>
            <person name="Xia Y."/>
            <person name="Yu K."/>
            <person name="Li B."/>
            <person name="Zhang T."/>
        </authorList>
    </citation>
    <scope>NUCLEOTIDE SEQUENCE [LARGE SCALE GENOMIC DNA]</scope>
    <source>
        <strain evidence="9">SG_bin8</strain>
    </source>
</reference>
<dbReference type="PANTHER" id="PTHR35093:SF8">
    <property type="entry name" value="OUTER MEMBRANE PROTEIN NMB0088-RELATED"/>
    <property type="match status" value="1"/>
</dbReference>
<evidence type="ECO:0000256" key="4">
    <source>
        <dbReference type="ARBA" id="ARBA00022692"/>
    </source>
</evidence>
<evidence type="ECO:0000256" key="8">
    <source>
        <dbReference type="SAM" id="SignalP"/>
    </source>
</evidence>
<dbReference type="Pfam" id="PF03349">
    <property type="entry name" value="Toluene_X"/>
    <property type="match status" value="1"/>
</dbReference>
<gene>
    <name evidence="9" type="ORF">A4S15_01170</name>
</gene>
<dbReference type="InterPro" id="IPR005017">
    <property type="entry name" value="OMPP1/FadL/TodX"/>
</dbReference>
<evidence type="ECO:0008006" key="11">
    <source>
        <dbReference type="Google" id="ProtNLM"/>
    </source>
</evidence>
<evidence type="ECO:0000313" key="9">
    <source>
        <dbReference type="EMBL" id="OQW50066.1"/>
    </source>
</evidence>
<organism evidence="9 10">
    <name type="scientific">Candidatus Raskinella chloraquaticus</name>
    <dbReference type="NCBI Taxonomy" id="1951219"/>
    <lineage>
        <taxon>Bacteria</taxon>
        <taxon>Pseudomonadati</taxon>
        <taxon>Pseudomonadota</taxon>
        <taxon>Alphaproteobacteria</taxon>
        <taxon>Hyphomicrobiales</taxon>
        <taxon>Phreatobacteraceae</taxon>
        <taxon>Candidatus Raskinella</taxon>
    </lineage>
</organism>
<comment type="caution">
    <text evidence="9">The sequence shown here is derived from an EMBL/GenBank/DDBJ whole genome shotgun (WGS) entry which is preliminary data.</text>
</comment>
<dbReference type="PANTHER" id="PTHR35093">
    <property type="entry name" value="OUTER MEMBRANE PROTEIN NMB0088-RELATED"/>
    <property type="match status" value="1"/>
</dbReference>
<evidence type="ECO:0000256" key="2">
    <source>
        <dbReference type="ARBA" id="ARBA00008163"/>
    </source>
</evidence>
<evidence type="ECO:0000256" key="1">
    <source>
        <dbReference type="ARBA" id="ARBA00004571"/>
    </source>
</evidence>
<name>A0A1W9HRM7_9HYPH</name>
<feature type="chain" id="PRO_5013252915" description="Outer membrane protein beta-barrel domain-containing protein" evidence="8">
    <location>
        <begin position="33"/>
        <end position="258"/>
    </location>
</feature>
<keyword evidence="3" id="KW-1134">Transmembrane beta strand</keyword>
<evidence type="ECO:0000256" key="5">
    <source>
        <dbReference type="ARBA" id="ARBA00022729"/>
    </source>
</evidence>
<dbReference type="GO" id="GO:0009279">
    <property type="term" value="C:cell outer membrane"/>
    <property type="evidence" value="ECO:0007669"/>
    <property type="project" value="UniProtKB-SubCell"/>
</dbReference>
<evidence type="ECO:0000256" key="6">
    <source>
        <dbReference type="ARBA" id="ARBA00023136"/>
    </source>
</evidence>
<keyword evidence="6" id="KW-0472">Membrane</keyword>
<protein>
    <recommendedName>
        <fullName evidence="11">Outer membrane protein beta-barrel domain-containing protein</fullName>
    </recommendedName>
</protein>
<dbReference type="STRING" id="1827387.A4S15_01170"/>
<accession>A0A1W9HRM7</accession>
<comment type="similarity">
    <text evidence="2">Belongs to the OmpP1/FadL family.</text>
</comment>
<dbReference type="GO" id="GO:0015483">
    <property type="term" value="F:long-chain fatty acid transporting porin activity"/>
    <property type="evidence" value="ECO:0007669"/>
    <property type="project" value="TreeGrafter"/>
</dbReference>
<keyword evidence="4" id="KW-0812">Transmembrane</keyword>
<dbReference type="SUPFAM" id="SSF56935">
    <property type="entry name" value="Porins"/>
    <property type="match status" value="1"/>
</dbReference>
<dbReference type="Gene3D" id="2.40.160.60">
    <property type="entry name" value="Outer membrane protein transport protein (OMPP1/FadL/TodX)"/>
    <property type="match status" value="1"/>
</dbReference>
<evidence type="ECO:0000313" key="10">
    <source>
        <dbReference type="Proteomes" id="UP000192872"/>
    </source>
</evidence>
<keyword evidence="5 8" id="KW-0732">Signal</keyword>
<proteinExistence type="inferred from homology"/>
<dbReference type="AlphaFoldDB" id="A0A1W9HRM7"/>
<sequence length="258" mass="26103">MAHFLTFHHKRLAVALASGVAGLALMAGSAQAGGFASRLGSTDATAQAWAGSAAAGLGIGGIGVNPAVVTSLDGLNAETGGAGVFPDASLSRTTFNATTAVPGLAGAGILGAVNGVAGAAPQQTGNFATSVLTAGSYFNVQLNKQWYFGLSVTAPFGLGVNYNGNAVFAADRTRARITTVNVQPVLGVKLNDQWSVGFGFQVQWINLTFEQRVSTLAPQLGTGQVTAQDVGIGFTAGVTYEPIKGTQLGIGYRSSIDH</sequence>
<evidence type="ECO:0000256" key="7">
    <source>
        <dbReference type="ARBA" id="ARBA00023237"/>
    </source>
</evidence>
<keyword evidence="7" id="KW-0998">Cell outer membrane</keyword>
<feature type="signal peptide" evidence="8">
    <location>
        <begin position="1"/>
        <end position="32"/>
    </location>
</feature>